<name>A0ABR4QR98_9CEST</name>
<evidence type="ECO:0000313" key="3">
    <source>
        <dbReference type="Proteomes" id="UP001651158"/>
    </source>
</evidence>
<dbReference type="PANTHER" id="PTHR31964">
    <property type="entry name" value="ADENINE NUCLEOTIDE ALPHA HYDROLASES-LIKE SUPERFAMILY PROTEIN"/>
    <property type="match status" value="1"/>
</dbReference>
<dbReference type="InterPro" id="IPR014729">
    <property type="entry name" value="Rossmann-like_a/b/a_fold"/>
</dbReference>
<organism evidence="2 3">
    <name type="scientific">Taenia crassiceps</name>
    <dbReference type="NCBI Taxonomy" id="6207"/>
    <lineage>
        <taxon>Eukaryota</taxon>
        <taxon>Metazoa</taxon>
        <taxon>Spiralia</taxon>
        <taxon>Lophotrochozoa</taxon>
        <taxon>Platyhelminthes</taxon>
        <taxon>Cestoda</taxon>
        <taxon>Eucestoda</taxon>
        <taxon>Cyclophyllidea</taxon>
        <taxon>Taeniidae</taxon>
        <taxon>Taenia</taxon>
    </lineage>
</organism>
<dbReference type="PRINTS" id="PR01438">
    <property type="entry name" value="UNVRSLSTRESS"/>
</dbReference>
<dbReference type="InterPro" id="IPR006016">
    <property type="entry name" value="UspA"/>
</dbReference>
<dbReference type="CDD" id="cd23659">
    <property type="entry name" value="USP_At3g01520-like"/>
    <property type="match status" value="1"/>
</dbReference>
<sequence length="110" mass="11459">MALDNLIDIPVENTLTNIGDGDAVLAKFRKLAEQADVNYTVETLADASVADAILRLTSDREANLVVVGSRGASGVRRASLGSVSRHLVAHSSVPVLVVPPEASNHLSTSA</sequence>
<dbReference type="Proteomes" id="UP001651158">
    <property type="component" value="Unassembled WGS sequence"/>
</dbReference>
<comment type="caution">
    <text evidence="2">The sequence shown here is derived from an EMBL/GenBank/DDBJ whole genome shotgun (WGS) entry which is preliminary data.</text>
</comment>
<evidence type="ECO:0000259" key="1">
    <source>
        <dbReference type="Pfam" id="PF00582"/>
    </source>
</evidence>
<evidence type="ECO:0000313" key="2">
    <source>
        <dbReference type="EMBL" id="KAL5111623.1"/>
    </source>
</evidence>
<dbReference type="SUPFAM" id="SSF52402">
    <property type="entry name" value="Adenine nucleotide alpha hydrolases-like"/>
    <property type="match status" value="1"/>
</dbReference>
<dbReference type="EMBL" id="JAKROA010000001">
    <property type="protein sequence ID" value="KAL5111623.1"/>
    <property type="molecule type" value="Genomic_DNA"/>
</dbReference>
<feature type="domain" description="UspA" evidence="1">
    <location>
        <begin position="29"/>
        <end position="99"/>
    </location>
</feature>
<dbReference type="Pfam" id="PF00582">
    <property type="entry name" value="Usp"/>
    <property type="match status" value="1"/>
</dbReference>
<dbReference type="InterPro" id="IPR006015">
    <property type="entry name" value="Universal_stress_UspA"/>
</dbReference>
<dbReference type="PANTHER" id="PTHR31964:SF113">
    <property type="entry name" value="USPA DOMAIN-CONTAINING PROTEIN"/>
    <property type="match status" value="1"/>
</dbReference>
<dbReference type="Gene3D" id="3.40.50.620">
    <property type="entry name" value="HUPs"/>
    <property type="match status" value="1"/>
</dbReference>
<accession>A0ABR4QR98</accession>
<protein>
    <recommendedName>
        <fullName evidence="1">UspA domain-containing protein</fullName>
    </recommendedName>
</protein>
<keyword evidence="3" id="KW-1185">Reference proteome</keyword>
<reference evidence="2 3" key="1">
    <citation type="journal article" date="2022" name="Front. Cell. Infect. Microbiol.">
        <title>The Genomes of Two Strains of Taenia crassiceps the Animal Model for the Study of Human Cysticercosis.</title>
        <authorList>
            <person name="Bobes R.J."/>
            <person name="Estrada K."/>
            <person name="Rios-Valencia D.G."/>
            <person name="Calderon-Gallegos A."/>
            <person name="de la Torre P."/>
            <person name="Carrero J.C."/>
            <person name="Sanchez-Flores A."/>
            <person name="Laclette J.P."/>
        </authorList>
    </citation>
    <scope>NUCLEOTIDE SEQUENCE [LARGE SCALE GENOMIC DNA]</scope>
    <source>
        <strain evidence="2">WFUcys</strain>
    </source>
</reference>
<proteinExistence type="predicted"/>
<gene>
    <name evidence="2" type="ORF">TcWFU_002683</name>
</gene>